<dbReference type="Proteomes" id="UP000002640">
    <property type="component" value="Unassembled WGS sequence"/>
</dbReference>
<reference evidence="1 2" key="1">
    <citation type="journal article" date="2006" name="Science">
        <title>Phytophthora genome sequences uncover evolutionary origins and mechanisms of pathogenesis.</title>
        <authorList>
            <person name="Tyler B.M."/>
            <person name="Tripathy S."/>
            <person name="Zhang X."/>
            <person name="Dehal P."/>
            <person name="Jiang R.H."/>
            <person name="Aerts A."/>
            <person name="Arredondo F.D."/>
            <person name="Baxter L."/>
            <person name="Bensasson D."/>
            <person name="Beynon J.L."/>
            <person name="Chapman J."/>
            <person name="Damasceno C.M."/>
            <person name="Dorrance A.E."/>
            <person name="Dou D."/>
            <person name="Dickerman A.W."/>
            <person name="Dubchak I.L."/>
            <person name="Garbelotto M."/>
            <person name="Gijzen M."/>
            <person name="Gordon S.G."/>
            <person name="Govers F."/>
            <person name="Grunwald N.J."/>
            <person name="Huang W."/>
            <person name="Ivors K.L."/>
            <person name="Jones R.W."/>
            <person name="Kamoun S."/>
            <person name="Krampis K."/>
            <person name="Lamour K.H."/>
            <person name="Lee M.K."/>
            <person name="McDonald W.H."/>
            <person name="Medina M."/>
            <person name="Meijer H.J."/>
            <person name="Nordberg E.K."/>
            <person name="Maclean D.J."/>
            <person name="Ospina-Giraldo M.D."/>
            <person name="Morris P.F."/>
            <person name="Phuntumart V."/>
            <person name="Putnam N.H."/>
            <person name="Rash S."/>
            <person name="Rose J.K."/>
            <person name="Sakihama Y."/>
            <person name="Salamov A.A."/>
            <person name="Savidor A."/>
            <person name="Scheuring C.F."/>
            <person name="Smith B.M."/>
            <person name="Sobral B.W."/>
            <person name="Terry A."/>
            <person name="Torto-Alalibo T.A."/>
            <person name="Win J."/>
            <person name="Xu Z."/>
            <person name="Zhang H."/>
            <person name="Grigoriev I.V."/>
            <person name="Rokhsar D.S."/>
            <person name="Boore J.L."/>
        </authorList>
    </citation>
    <scope>NUCLEOTIDE SEQUENCE [LARGE SCALE GENOMIC DNA]</scope>
    <source>
        <strain evidence="1 2">P6497</strain>
    </source>
</reference>
<proteinExistence type="predicted"/>
<dbReference type="InParanoid" id="G5AG41"/>
<keyword evidence="2" id="KW-1185">Reference proteome</keyword>
<evidence type="ECO:0000313" key="2">
    <source>
        <dbReference type="Proteomes" id="UP000002640"/>
    </source>
</evidence>
<protein>
    <submittedName>
        <fullName evidence="1">Uncharacterized protein</fullName>
    </submittedName>
</protein>
<sequence length="71" mass="7728">MARALTIVAFVLRHQADVDALQEFSEAISNFIGPDPNLSVADACSFGSTKLLDWIWSASAASNQERTSRTK</sequence>
<organism evidence="1 2">
    <name type="scientific">Phytophthora sojae (strain P6497)</name>
    <name type="common">Soybean stem and root rot agent</name>
    <name type="synonym">Phytophthora megasperma f. sp. glycines</name>
    <dbReference type="NCBI Taxonomy" id="1094619"/>
    <lineage>
        <taxon>Eukaryota</taxon>
        <taxon>Sar</taxon>
        <taxon>Stramenopiles</taxon>
        <taxon>Oomycota</taxon>
        <taxon>Peronosporomycetes</taxon>
        <taxon>Peronosporales</taxon>
        <taxon>Peronosporaceae</taxon>
        <taxon>Phytophthora</taxon>
    </lineage>
</organism>
<dbReference type="AlphaFoldDB" id="G5AG41"/>
<accession>G5AG41</accession>
<dbReference type="RefSeq" id="XP_009539084.1">
    <property type="nucleotide sequence ID" value="XM_009540789.1"/>
</dbReference>
<dbReference type="GeneID" id="20648256"/>
<dbReference type="KEGG" id="psoj:PHYSODRAFT_342356"/>
<evidence type="ECO:0000313" key="1">
    <source>
        <dbReference type="EMBL" id="EGZ05553.1"/>
    </source>
</evidence>
<dbReference type="EMBL" id="JH159166">
    <property type="protein sequence ID" value="EGZ05553.1"/>
    <property type="molecule type" value="Genomic_DNA"/>
</dbReference>
<name>G5AG41_PHYSP</name>
<gene>
    <name evidence="1" type="ORF">PHYSODRAFT_342356</name>
</gene>